<evidence type="ECO:0000256" key="4">
    <source>
        <dbReference type="ARBA" id="ARBA00022989"/>
    </source>
</evidence>
<sequence length="152" mass="16627">MTSSARRSAQPAHFGWRLLALVYDALPIVALWFVVSVAVLLLRGGSPVVPWTLAFWLQCAALWLVTGLYTVGSWRNGGQTMGMRPWRLRVVAESGEAANIGQLARRYAWATPSLLLAGLGLLLALFDAERRALHDRLSGTRMVRMEPPATGG</sequence>
<dbReference type="AlphaFoldDB" id="A0AAW3ZKB3"/>
<dbReference type="EMBL" id="JACYTR010000010">
    <property type="protein sequence ID" value="MBD8525612.1"/>
    <property type="molecule type" value="Genomic_DNA"/>
</dbReference>
<name>A0AAW3ZKB3_9GAMM</name>
<keyword evidence="4 6" id="KW-1133">Transmembrane helix</keyword>
<evidence type="ECO:0000313" key="9">
    <source>
        <dbReference type="Proteomes" id="UP000613768"/>
    </source>
</evidence>
<dbReference type="Pfam" id="PF06271">
    <property type="entry name" value="RDD"/>
    <property type="match status" value="1"/>
</dbReference>
<reference evidence="8 9" key="1">
    <citation type="submission" date="2020-09" db="EMBL/GenBank/DDBJ databases">
        <title>Pseudoxanthomonas sp. CAU 1598 isolated from sand of Yaerae Beach.</title>
        <authorList>
            <person name="Kim W."/>
        </authorList>
    </citation>
    <scope>NUCLEOTIDE SEQUENCE [LARGE SCALE GENOMIC DNA]</scope>
    <source>
        <strain evidence="8 9">CAU 1598</strain>
    </source>
</reference>
<feature type="domain" description="RDD" evidence="7">
    <location>
        <begin position="12"/>
        <end position="139"/>
    </location>
</feature>
<dbReference type="InterPro" id="IPR010432">
    <property type="entry name" value="RDD"/>
</dbReference>
<dbReference type="PANTHER" id="PTHR36115">
    <property type="entry name" value="PROLINE-RICH ANTIGEN HOMOLOG-RELATED"/>
    <property type="match status" value="1"/>
</dbReference>
<evidence type="ECO:0000256" key="1">
    <source>
        <dbReference type="ARBA" id="ARBA00004651"/>
    </source>
</evidence>
<feature type="transmembrane region" description="Helical" evidence="6">
    <location>
        <begin position="48"/>
        <end position="71"/>
    </location>
</feature>
<proteinExistence type="predicted"/>
<evidence type="ECO:0000256" key="2">
    <source>
        <dbReference type="ARBA" id="ARBA00022475"/>
    </source>
</evidence>
<keyword evidence="9" id="KW-1185">Reference proteome</keyword>
<evidence type="ECO:0000259" key="7">
    <source>
        <dbReference type="Pfam" id="PF06271"/>
    </source>
</evidence>
<feature type="transmembrane region" description="Helical" evidence="6">
    <location>
        <begin position="107"/>
        <end position="126"/>
    </location>
</feature>
<dbReference type="GO" id="GO:0005886">
    <property type="term" value="C:plasma membrane"/>
    <property type="evidence" value="ECO:0007669"/>
    <property type="project" value="UniProtKB-SubCell"/>
</dbReference>
<dbReference type="InterPro" id="IPR051791">
    <property type="entry name" value="Pra-immunoreactive"/>
</dbReference>
<comment type="subcellular location">
    <subcellularLocation>
        <location evidence="1">Cell membrane</location>
        <topology evidence="1">Multi-pass membrane protein</topology>
    </subcellularLocation>
</comment>
<evidence type="ECO:0000313" key="8">
    <source>
        <dbReference type="EMBL" id="MBD8525612.1"/>
    </source>
</evidence>
<evidence type="ECO:0000256" key="5">
    <source>
        <dbReference type="ARBA" id="ARBA00023136"/>
    </source>
</evidence>
<dbReference type="Proteomes" id="UP000613768">
    <property type="component" value="Unassembled WGS sequence"/>
</dbReference>
<dbReference type="PANTHER" id="PTHR36115:SF10">
    <property type="entry name" value="RDD DOMAIN-CONTAINING PROTEIN"/>
    <property type="match status" value="1"/>
</dbReference>
<accession>A0AAW3ZKB3</accession>
<dbReference type="RefSeq" id="WP_192028957.1">
    <property type="nucleotide sequence ID" value="NZ_JACYTR010000010.1"/>
</dbReference>
<gene>
    <name evidence="8" type="ORF">IFO71_07645</name>
</gene>
<evidence type="ECO:0000256" key="6">
    <source>
        <dbReference type="SAM" id="Phobius"/>
    </source>
</evidence>
<keyword evidence="5 6" id="KW-0472">Membrane</keyword>
<comment type="caution">
    <text evidence="8">The sequence shown here is derived from an EMBL/GenBank/DDBJ whole genome shotgun (WGS) entry which is preliminary data.</text>
</comment>
<keyword evidence="2" id="KW-1003">Cell membrane</keyword>
<evidence type="ECO:0000256" key="3">
    <source>
        <dbReference type="ARBA" id="ARBA00022692"/>
    </source>
</evidence>
<protein>
    <submittedName>
        <fullName evidence="8">RDD family protein</fullName>
    </submittedName>
</protein>
<keyword evidence="3 6" id="KW-0812">Transmembrane</keyword>
<feature type="transmembrane region" description="Helical" evidence="6">
    <location>
        <begin position="21"/>
        <end position="42"/>
    </location>
</feature>
<organism evidence="8 9">
    <name type="scientific">Pseudomarimonas arenosa</name>
    <dbReference type="NCBI Taxonomy" id="2774145"/>
    <lineage>
        <taxon>Bacteria</taxon>
        <taxon>Pseudomonadati</taxon>
        <taxon>Pseudomonadota</taxon>
        <taxon>Gammaproteobacteria</taxon>
        <taxon>Lysobacterales</taxon>
        <taxon>Lysobacteraceae</taxon>
        <taxon>Pseudomarimonas</taxon>
    </lineage>
</organism>